<dbReference type="PROSITE" id="PS50043">
    <property type="entry name" value="HTH_LUXR_2"/>
    <property type="match status" value="1"/>
</dbReference>
<accession>A0ABV5V5J2</accession>
<feature type="domain" description="Response regulatory" evidence="5">
    <location>
        <begin position="6"/>
        <end position="117"/>
    </location>
</feature>
<reference evidence="6 7" key="1">
    <citation type="submission" date="2024-09" db="EMBL/GenBank/DDBJ databases">
        <authorList>
            <person name="Sun Q."/>
            <person name="Mori K."/>
        </authorList>
    </citation>
    <scope>NUCLEOTIDE SEQUENCE [LARGE SCALE GENOMIC DNA]</scope>
    <source>
        <strain evidence="6 7">JCM 12763</strain>
    </source>
</reference>
<keyword evidence="2" id="KW-0597">Phosphoprotein</keyword>
<dbReference type="GO" id="GO:0003677">
    <property type="term" value="F:DNA binding"/>
    <property type="evidence" value="ECO:0007669"/>
    <property type="project" value="UniProtKB-KW"/>
</dbReference>
<dbReference type="InterPro" id="IPR001789">
    <property type="entry name" value="Sig_transdc_resp-reg_receiver"/>
</dbReference>
<dbReference type="PROSITE" id="PS50110">
    <property type="entry name" value="RESPONSE_REGULATORY"/>
    <property type="match status" value="1"/>
</dbReference>
<dbReference type="PRINTS" id="PR00038">
    <property type="entry name" value="HTHLUXR"/>
</dbReference>
<evidence type="ECO:0000313" key="6">
    <source>
        <dbReference type="EMBL" id="MFB9733086.1"/>
    </source>
</evidence>
<organism evidence="6 7">
    <name type="scientific">Ornithinimicrobium kibberense</name>
    <dbReference type="NCBI Taxonomy" id="282060"/>
    <lineage>
        <taxon>Bacteria</taxon>
        <taxon>Bacillati</taxon>
        <taxon>Actinomycetota</taxon>
        <taxon>Actinomycetes</taxon>
        <taxon>Micrococcales</taxon>
        <taxon>Ornithinimicrobiaceae</taxon>
        <taxon>Ornithinimicrobium</taxon>
    </lineage>
</organism>
<evidence type="ECO:0000259" key="5">
    <source>
        <dbReference type="PROSITE" id="PS50110"/>
    </source>
</evidence>
<proteinExistence type="predicted"/>
<dbReference type="EMBL" id="JBHMAX010000024">
    <property type="protein sequence ID" value="MFB9733086.1"/>
    <property type="molecule type" value="Genomic_DNA"/>
</dbReference>
<dbReference type="Pfam" id="PF00196">
    <property type="entry name" value="GerE"/>
    <property type="match status" value="1"/>
</dbReference>
<feature type="domain" description="HTH luxR-type" evidence="4">
    <location>
        <begin position="157"/>
        <end position="222"/>
    </location>
</feature>
<dbReference type="SMART" id="SM00421">
    <property type="entry name" value="HTH_LUXR"/>
    <property type="match status" value="1"/>
</dbReference>
<dbReference type="Gene3D" id="3.40.50.2300">
    <property type="match status" value="1"/>
</dbReference>
<feature type="modified residue" description="4-aspartylphosphate" evidence="2">
    <location>
        <position position="52"/>
    </location>
</feature>
<keyword evidence="7" id="KW-1185">Reference proteome</keyword>
<dbReference type="Gene3D" id="1.10.10.10">
    <property type="entry name" value="Winged helix-like DNA-binding domain superfamily/Winged helix DNA-binding domain"/>
    <property type="match status" value="1"/>
</dbReference>
<dbReference type="CDD" id="cd06170">
    <property type="entry name" value="LuxR_C_like"/>
    <property type="match status" value="1"/>
</dbReference>
<dbReference type="Proteomes" id="UP001589613">
    <property type="component" value="Unassembled WGS sequence"/>
</dbReference>
<dbReference type="InterPro" id="IPR036388">
    <property type="entry name" value="WH-like_DNA-bd_sf"/>
</dbReference>
<evidence type="ECO:0000256" key="3">
    <source>
        <dbReference type="SAM" id="MobiDB-lite"/>
    </source>
</evidence>
<dbReference type="InterPro" id="IPR039420">
    <property type="entry name" value="WalR-like"/>
</dbReference>
<dbReference type="SUPFAM" id="SSF52172">
    <property type="entry name" value="CheY-like"/>
    <property type="match status" value="1"/>
</dbReference>
<dbReference type="InterPro" id="IPR011006">
    <property type="entry name" value="CheY-like_superfamily"/>
</dbReference>
<evidence type="ECO:0000313" key="7">
    <source>
        <dbReference type="Proteomes" id="UP001589613"/>
    </source>
</evidence>
<keyword evidence="1 6" id="KW-0238">DNA-binding</keyword>
<gene>
    <name evidence="6" type="ORF">ACFFN0_13635</name>
</gene>
<dbReference type="InterPro" id="IPR016032">
    <property type="entry name" value="Sig_transdc_resp-reg_C-effctor"/>
</dbReference>
<name>A0ABV5V5J2_9MICO</name>
<protein>
    <submittedName>
        <fullName evidence="6">DNA-binding response regulator</fullName>
    </submittedName>
</protein>
<dbReference type="PANTHER" id="PTHR43214:SF43">
    <property type="entry name" value="TWO-COMPONENT RESPONSE REGULATOR"/>
    <property type="match status" value="1"/>
</dbReference>
<dbReference type="InterPro" id="IPR000792">
    <property type="entry name" value="Tscrpt_reg_LuxR_C"/>
</dbReference>
<dbReference type="SUPFAM" id="SSF46894">
    <property type="entry name" value="C-terminal effector domain of the bipartite response regulators"/>
    <property type="match status" value="1"/>
</dbReference>
<comment type="caution">
    <text evidence="6">The sequence shown here is derived from an EMBL/GenBank/DDBJ whole genome shotgun (WGS) entry which is preliminary data.</text>
</comment>
<feature type="region of interest" description="Disordered" evidence="3">
    <location>
        <begin position="133"/>
        <end position="160"/>
    </location>
</feature>
<dbReference type="RefSeq" id="WP_238330360.1">
    <property type="nucleotide sequence ID" value="NZ_JBHMAX010000024.1"/>
</dbReference>
<sequence>MTVPVTVAILNDYEVVVRGVHAMLEPFDDRVEVVELTAGLPVRQDVDVVLYDTFSAPQVDSADFDRAVRHEGFGAVCVYSWDTDPRLVDVALSKGCRGYLDKGLEAADLVAAIERVAAGELVVSPSRSHVVPIGPQAGLTADEDPRDRRPQLVPGDWPGRPYGLSPREAEVLALITQGLTNVDIASRAFLSINSVKTYIRSAYRKVGVTRRSQAVRWGMQHGLAPDTMRETDPDVPQRAGA</sequence>
<evidence type="ECO:0000256" key="1">
    <source>
        <dbReference type="ARBA" id="ARBA00023125"/>
    </source>
</evidence>
<evidence type="ECO:0000256" key="2">
    <source>
        <dbReference type="PROSITE-ProRule" id="PRU00169"/>
    </source>
</evidence>
<evidence type="ECO:0000259" key="4">
    <source>
        <dbReference type="PROSITE" id="PS50043"/>
    </source>
</evidence>
<dbReference type="PANTHER" id="PTHR43214">
    <property type="entry name" value="TWO-COMPONENT RESPONSE REGULATOR"/>
    <property type="match status" value="1"/>
</dbReference>